<dbReference type="PANTHER" id="PTHR40761:SF1">
    <property type="entry name" value="CONSERVED INTEGRAL MEMBRANE ALANINE VALINE AND LEUCINE RICH PROTEIN-RELATED"/>
    <property type="match status" value="1"/>
</dbReference>
<evidence type="ECO:0000313" key="2">
    <source>
        <dbReference type="EMBL" id="UMB69880.1"/>
    </source>
</evidence>
<keyword evidence="1" id="KW-1133">Transmembrane helix</keyword>
<keyword evidence="1" id="KW-0472">Membrane</keyword>
<feature type="transmembrane region" description="Helical" evidence="1">
    <location>
        <begin position="257"/>
        <end position="277"/>
    </location>
</feature>
<feature type="transmembrane region" description="Helical" evidence="1">
    <location>
        <begin position="51"/>
        <end position="69"/>
    </location>
</feature>
<accession>A0ABY3VKE4</accession>
<sequence>MSKVDFAALLALSSALCVAVGDVLQQRAARAITDPSVDHVGLLARLLRDTAWRRGAVVLVASIALQVAALDLASVLLVQPLLMLSLLFAMPISARMSQRAVTAREWTWAGLLTVAVIAIVTIGNPQPGHSTASLETWFAVGAVMGPVLLGCVVAAEVWGGATAAVLLAFVSGSLWGVFAALTEQVVRRLTSAGWAIAAAPELCAAALLAIAAIVVGQAAFRAGPLTASMPTLEVTQPVVAAGLGVTVLGETLSASPLGTTALVVAAAVVPVAIWQLARAEDAGNDSRPESVAAAGIPNMITEAGLVTVE</sequence>
<dbReference type="RefSeq" id="WP_240261610.1">
    <property type="nucleotide sequence ID" value="NZ_CP092488.2"/>
</dbReference>
<evidence type="ECO:0000256" key="1">
    <source>
        <dbReference type="SAM" id="Phobius"/>
    </source>
</evidence>
<feature type="transmembrane region" description="Helical" evidence="1">
    <location>
        <begin position="106"/>
        <end position="124"/>
    </location>
</feature>
<feature type="transmembrane region" description="Helical" evidence="1">
    <location>
        <begin position="136"/>
        <end position="155"/>
    </location>
</feature>
<proteinExistence type="predicted"/>
<dbReference type="NCBIfam" id="NF038012">
    <property type="entry name" value="DMT_1"/>
    <property type="match status" value="1"/>
</dbReference>
<evidence type="ECO:0000313" key="3">
    <source>
        <dbReference type="Proteomes" id="UP001055336"/>
    </source>
</evidence>
<dbReference type="PANTHER" id="PTHR40761">
    <property type="entry name" value="CONSERVED INTEGRAL MEMBRANE ALANINE VALINE AND LEUCINE RICH PROTEIN-RELATED"/>
    <property type="match status" value="1"/>
</dbReference>
<name>A0ABY3VKE4_9MYCO</name>
<feature type="transmembrane region" description="Helical" evidence="1">
    <location>
        <begin position="193"/>
        <end position="220"/>
    </location>
</feature>
<feature type="transmembrane region" description="Helical" evidence="1">
    <location>
        <begin position="161"/>
        <end position="181"/>
    </location>
</feature>
<dbReference type="EMBL" id="CP092488">
    <property type="protein sequence ID" value="UMB69880.1"/>
    <property type="molecule type" value="Genomic_DNA"/>
</dbReference>
<organism evidence="2 3">
    <name type="scientific">Mycobacterium paraterrae</name>
    <dbReference type="NCBI Taxonomy" id="577492"/>
    <lineage>
        <taxon>Bacteria</taxon>
        <taxon>Bacillati</taxon>
        <taxon>Actinomycetota</taxon>
        <taxon>Actinomycetes</taxon>
        <taxon>Mycobacteriales</taxon>
        <taxon>Mycobacteriaceae</taxon>
        <taxon>Mycobacterium</taxon>
    </lineage>
</organism>
<keyword evidence="1" id="KW-0812">Transmembrane</keyword>
<keyword evidence="3" id="KW-1185">Reference proteome</keyword>
<protein>
    <submittedName>
        <fullName evidence="2">DMT family transporter</fullName>
    </submittedName>
</protein>
<reference evidence="2" key="1">
    <citation type="submission" date="2022-08" db="EMBL/GenBank/DDBJ databases">
        <title>Whole genome sequencing of non-tuberculosis mycobacteria type-strains.</title>
        <authorList>
            <person name="Igarashi Y."/>
            <person name="Osugi A."/>
            <person name="Mitarai S."/>
        </authorList>
    </citation>
    <scope>NUCLEOTIDE SEQUENCE</scope>
    <source>
        <strain evidence="2">DSM 45127</strain>
    </source>
</reference>
<dbReference type="Proteomes" id="UP001055336">
    <property type="component" value="Chromosome"/>
</dbReference>
<gene>
    <name evidence="2" type="ORF">MKK62_00455</name>
</gene>